<feature type="transmembrane region" description="Helical" evidence="6">
    <location>
        <begin position="249"/>
        <end position="268"/>
    </location>
</feature>
<accession>A0AAJ0BKR2</accession>
<keyword evidence="3 6" id="KW-0812">Transmembrane</keyword>
<dbReference type="Proteomes" id="UP001239445">
    <property type="component" value="Unassembled WGS sequence"/>
</dbReference>
<dbReference type="PANTHER" id="PTHR19432">
    <property type="entry name" value="SUGAR TRANSPORTER"/>
    <property type="match status" value="1"/>
</dbReference>
<evidence type="ECO:0000256" key="3">
    <source>
        <dbReference type="ARBA" id="ARBA00022692"/>
    </source>
</evidence>
<organism evidence="7 8">
    <name type="scientific">Echria macrotheca</name>
    <dbReference type="NCBI Taxonomy" id="438768"/>
    <lineage>
        <taxon>Eukaryota</taxon>
        <taxon>Fungi</taxon>
        <taxon>Dikarya</taxon>
        <taxon>Ascomycota</taxon>
        <taxon>Pezizomycotina</taxon>
        <taxon>Sordariomycetes</taxon>
        <taxon>Sordariomycetidae</taxon>
        <taxon>Sordariales</taxon>
        <taxon>Schizotheciaceae</taxon>
        <taxon>Echria</taxon>
    </lineage>
</organism>
<proteinExistence type="predicted"/>
<feature type="transmembrane region" description="Helical" evidence="6">
    <location>
        <begin position="430"/>
        <end position="448"/>
    </location>
</feature>
<evidence type="ECO:0000256" key="5">
    <source>
        <dbReference type="ARBA" id="ARBA00023136"/>
    </source>
</evidence>
<feature type="transmembrane region" description="Helical" evidence="6">
    <location>
        <begin position="12"/>
        <end position="32"/>
    </location>
</feature>
<feature type="transmembrane region" description="Helical" evidence="6">
    <location>
        <begin position="118"/>
        <end position="139"/>
    </location>
</feature>
<dbReference type="PANTHER" id="PTHR19432:SF35">
    <property type="entry name" value="SOLUTE CARRIER FAMILY 45 MEMBER 3 ISOFORM X1"/>
    <property type="match status" value="1"/>
</dbReference>
<feature type="transmembrane region" description="Helical" evidence="6">
    <location>
        <begin position="38"/>
        <end position="59"/>
    </location>
</feature>
<evidence type="ECO:0000256" key="4">
    <source>
        <dbReference type="ARBA" id="ARBA00022989"/>
    </source>
</evidence>
<dbReference type="GO" id="GO:0008506">
    <property type="term" value="F:sucrose:proton symporter activity"/>
    <property type="evidence" value="ECO:0007669"/>
    <property type="project" value="TreeGrafter"/>
</dbReference>
<dbReference type="Gene3D" id="1.20.1250.20">
    <property type="entry name" value="MFS general substrate transporter like domains"/>
    <property type="match status" value="1"/>
</dbReference>
<protein>
    <submittedName>
        <fullName evidence="7">Major facilitator superfamily domain-containing protein</fullName>
    </submittedName>
</protein>
<reference evidence="7" key="1">
    <citation type="submission" date="2023-06" db="EMBL/GenBank/DDBJ databases">
        <title>Genome-scale phylogeny and comparative genomics of the fungal order Sordariales.</title>
        <authorList>
            <consortium name="Lawrence Berkeley National Laboratory"/>
            <person name="Hensen N."/>
            <person name="Bonometti L."/>
            <person name="Westerberg I."/>
            <person name="Brannstrom I.O."/>
            <person name="Guillou S."/>
            <person name="Cros-Aarteil S."/>
            <person name="Calhoun S."/>
            <person name="Haridas S."/>
            <person name="Kuo A."/>
            <person name="Mondo S."/>
            <person name="Pangilinan J."/>
            <person name="Riley R."/>
            <person name="Labutti K."/>
            <person name="Andreopoulos B."/>
            <person name="Lipzen A."/>
            <person name="Chen C."/>
            <person name="Yanf M."/>
            <person name="Daum C."/>
            <person name="Ng V."/>
            <person name="Clum A."/>
            <person name="Steindorff A."/>
            <person name="Ohm R."/>
            <person name="Martin F."/>
            <person name="Silar P."/>
            <person name="Natvig D."/>
            <person name="Lalanne C."/>
            <person name="Gautier V."/>
            <person name="Ament-Velasquez S.L."/>
            <person name="Kruys A."/>
            <person name="Hutchinson M.I."/>
            <person name="Powell A.J."/>
            <person name="Barry K."/>
            <person name="Miller A.N."/>
            <person name="Grigoriev I.V."/>
            <person name="Debuchy R."/>
            <person name="Gladieux P."/>
            <person name="Thoren M.H."/>
            <person name="Johannesson H."/>
        </authorList>
    </citation>
    <scope>NUCLEOTIDE SEQUENCE</scope>
    <source>
        <strain evidence="7">PSN4</strain>
    </source>
</reference>
<keyword evidence="2" id="KW-0813">Transport</keyword>
<evidence type="ECO:0000313" key="7">
    <source>
        <dbReference type="EMBL" id="KAK1760006.1"/>
    </source>
</evidence>
<comment type="subcellular location">
    <subcellularLocation>
        <location evidence="1">Membrane</location>
        <topology evidence="1">Multi-pass membrane protein</topology>
    </subcellularLocation>
</comment>
<evidence type="ECO:0000256" key="2">
    <source>
        <dbReference type="ARBA" id="ARBA00022448"/>
    </source>
</evidence>
<gene>
    <name evidence="7" type="ORF">QBC47DRAFT_450327</name>
</gene>
<comment type="caution">
    <text evidence="7">The sequence shown here is derived from an EMBL/GenBank/DDBJ whole genome shotgun (WGS) entry which is preliminary data.</text>
</comment>
<dbReference type="EMBL" id="MU839828">
    <property type="protein sequence ID" value="KAK1760006.1"/>
    <property type="molecule type" value="Genomic_DNA"/>
</dbReference>
<sequence length="464" mass="50537">MERTRDRFHPALTTAGFGGVQVVFSLISGQAVTHLTSLGLSKSAIAILLAGLPLCGTICQPYFGSWSDQSALRWGRRRPFIVAGTAVLVSSLCVLAWADLIIQGLFSDLVSPESLRLLLVLLAMLSTLAMFIAIQAIIVGQRAVITDNRTIVQQSEAHTWAGRHINISGTLGYLAAFLNHPEHVVGVHQTAFSRTTVPTIVFLVFAVGLTCYCNPEKQRTTLAPGDRHEGSLKLIRQVFFGPSSNMRTIFIIQFLSWLGWFPFLYYIVSFEPRAGFYTAVHTIPGALAPLSYSTVSLFTALLLPNISATDTGGWTTILFRPQNLWLVSNLIFGFAMLGTIFVNTATGTVLLFSVVGISWAITHRVPYSLLGDELSQESPEGRTQEDLSRSHGLVYGVHYMAICLPQIFIMSVMSVVWMSADMTGGSALGVVWFLRLGGVSALLAAYCTTRLEQATPEKGRGLSV</sequence>
<feature type="transmembrane region" description="Helical" evidence="6">
    <location>
        <begin position="274"/>
        <end position="303"/>
    </location>
</feature>
<name>A0AAJ0BKR2_9PEZI</name>
<feature type="transmembrane region" description="Helical" evidence="6">
    <location>
        <begin position="324"/>
        <end position="343"/>
    </location>
</feature>
<dbReference type="GO" id="GO:0005886">
    <property type="term" value="C:plasma membrane"/>
    <property type="evidence" value="ECO:0007669"/>
    <property type="project" value="TreeGrafter"/>
</dbReference>
<keyword evidence="8" id="KW-1185">Reference proteome</keyword>
<evidence type="ECO:0000256" key="6">
    <source>
        <dbReference type="SAM" id="Phobius"/>
    </source>
</evidence>
<feature type="transmembrane region" description="Helical" evidence="6">
    <location>
        <begin position="80"/>
        <end position="98"/>
    </location>
</feature>
<feature type="transmembrane region" description="Helical" evidence="6">
    <location>
        <begin position="392"/>
        <end position="418"/>
    </location>
</feature>
<evidence type="ECO:0000256" key="1">
    <source>
        <dbReference type="ARBA" id="ARBA00004141"/>
    </source>
</evidence>
<evidence type="ECO:0000313" key="8">
    <source>
        <dbReference type="Proteomes" id="UP001239445"/>
    </source>
</evidence>
<keyword evidence="4 6" id="KW-1133">Transmembrane helix</keyword>
<dbReference type="SUPFAM" id="SSF103473">
    <property type="entry name" value="MFS general substrate transporter"/>
    <property type="match status" value="1"/>
</dbReference>
<keyword evidence="5 6" id="KW-0472">Membrane</keyword>
<dbReference type="InterPro" id="IPR036259">
    <property type="entry name" value="MFS_trans_sf"/>
</dbReference>
<dbReference type="AlphaFoldDB" id="A0AAJ0BKR2"/>